<dbReference type="GO" id="GO:0003677">
    <property type="term" value="F:DNA binding"/>
    <property type="evidence" value="ECO:0007669"/>
    <property type="project" value="InterPro"/>
</dbReference>
<dbReference type="GO" id="GO:0008270">
    <property type="term" value="F:zinc ion binding"/>
    <property type="evidence" value="ECO:0007669"/>
    <property type="project" value="InterPro"/>
</dbReference>
<dbReference type="Proteomes" id="UP000054007">
    <property type="component" value="Unassembled WGS sequence"/>
</dbReference>
<dbReference type="PANTHER" id="PTHR46910">
    <property type="entry name" value="TRANSCRIPTION FACTOR PDR1"/>
    <property type="match status" value="1"/>
</dbReference>
<dbReference type="Pfam" id="PF04082">
    <property type="entry name" value="Fungal_trans"/>
    <property type="match status" value="1"/>
</dbReference>
<dbReference type="GO" id="GO:0003700">
    <property type="term" value="F:DNA-binding transcription factor activity"/>
    <property type="evidence" value="ECO:0007669"/>
    <property type="project" value="InterPro"/>
</dbReference>
<keyword evidence="1" id="KW-0539">Nucleus</keyword>
<protein>
    <recommendedName>
        <fullName evidence="2">Xylanolytic transcriptional activator regulatory domain-containing protein</fullName>
    </recommendedName>
</protein>
<dbReference type="AlphaFoldDB" id="A0A0D7B427"/>
<evidence type="ECO:0000256" key="1">
    <source>
        <dbReference type="ARBA" id="ARBA00023242"/>
    </source>
</evidence>
<name>A0A0D7B427_9AGAR</name>
<dbReference type="InterPro" id="IPR050987">
    <property type="entry name" value="AtrR-like"/>
</dbReference>
<evidence type="ECO:0000313" key="3">
    <source>
        <dbReference type="EMBL" id="KIY64271.1"/>
    </source>
</evidence>
<proteinExistence type="predicted"/>
<evidence type="ECO:0000313" key="4">
    <source>
        <dbReference type="Proteomes" id="UP000054007"/>
    </source>
</evidence>
<dbReference type="CDD" id="cd12148">
    <property type="entry name" value="fungal_TF_MHR"/>
    <property type="match status" value="1"/>
</dbReference>
<dbReference type="InterPro" id="IPR007219">
    <property type="entry name" value="XnlR_reg_dom"/>
</dbReference>
<dbReference type="STRING" id="1314674.A0A0D7B427"/>
<keyword evidence="4" id="KW-1185">Reference proteome</keyword>
<gene>
    <name evidence="3" type="ORF">CYLTODRAFT_358655</name>
</gene>
<feature type="domain" description="Xylanolytic transcriptional activator regulatory" evidence="2">
    <location>
        <begin position="120"/>
        <end position="191"/>
    </location>
</feature>
<dbReference type="EMBL" id="KN880645">
    <property type="protein sequence ID" value="KIY64271.1"/>
    <property type="molecule type" value="Genomic_DNA"/>
</dbReference>
<dbReference type="SMART" id="SM00906">
    <property type="entry name" value="Fungal_trans"/>
    <property type="match status" value="1"/>
</dbReference>
<reference evidence="3 4" key="1">
    <citation type="journal article" date="2015" name="Fungal Genet. Biol.">
        <title>Evolution of novel wood decay mechanisms in Agaricales revealed by the genome sequences of Fistulina hepatica and Cylindrobasidium torrendii.</title>
        <authorList>
            <person name="Floudas D."/>
            <person name="Held B.W."/>
            <person name="Riley R."/>
            <person name="Nagy L.G."/>
            <person name="Koehler G."/>
            <person name="Ransdell A.S."/>
            <person name="Younus H."/>
            <person name="Chow J."/>
            <person name="Chiniquy J."/>
            <person name="Lipzen A."/>
            <person name="Tritt A."/>
            <person name="Sun H."/>
            <person name="Haridas S."/>
            <person name="LaButti K."/>
            <person name="Ohm R.A."/>
            <person name="Kues U."/>
            <person name="Blanchette R.A."/>
            <person name="Grigoriev I.V."/>
            <person name="Minto R.E."/>
            <person name="Hibbett D.S."/>
        </authorList>
    </citation>
    <scope>NUCLEOTIDE SEQUENCE [LARGE SCALE GENOMIC DNA]</scope>
    <source>
        <strain evidence="3 4">FP15055 ss-10</strain>
    </source>
</reference>
<dbReference type="PANTHER" id="PTHR46910:SF38">
    <property type="entry name" value="ZN(2)-C6 FUNGAL-TYPE DOMAIN-CONTAINING PROTEIN"/>
    <property type="match status" value="1"/>
</dbReference>
<evidence type="ECO:0000259" key="2">
    <source>
        <dbReference type="SMART" id="SM00906"/>
    </source>
</evidence>
<sequence>MPYSFPEDGLLRRLVDIYFNEENTIHPLVYRPTFEVRLSSSLHEHDRSFGALVLAMVSIASWHCDDPRVLHDSMSAGWQWYRQIRCTPNASTSPPNLHTLQTYVLCSFYATATNVQTEYAWNLPGFGLRMAQVVGAHRQKHGCLPSAEDEEWKRAFWALYGMDAFVSASTGRPMAMGVDDFDVYPPLAVDEAYWGTPEAFVQPEDAPSSNACWTHFCALLEIVGFANQTIYAPRRSNLSLEMSLPDWDKRTVVAIDNALDEWVDDIPEHLRWNLHNPNAVFFKQSVSLYTSFYFATILVHRPFITSCADPISINWPSLALCVNAARSMCHVVDAYSRRGFAPMFYLQTMVFWAATVLSMNVWRNKALGNDAQVRQDVGNVRICTHYLRMAEKWCVFVQLYPVSLKLTVSCRWPNVRRLVYVSSIALPKP</sequence>
<dbReference type="GO" id="GO:0006351">
    <property type="term" value="P:DNA-templated transcription"/>
    <property type="evidence" value="ECO:0007669"/>
    <property type="project" value="InterPro"/>
</dbReference>
<organism evidence="3 4">
    <name type="scientific">Cylindrobasidium torrendii FP15055 ss-10</name>
    <dbReference type="NCBI Taxonomy" id="1314674"/>
    <lineage>
        <taxon>Eukaryota</taxon>
        <taxon>Fungi</taxon>
        <taxon>Dikarya</taxon>
        <taxon>Basidiomycota</taxon>
        <taxon>Agaricomycotina</taxon>
        <taxon>Agaricomycetes</taxon>
        <taxon>Agaricomycetidae</taxon>
        <taxon>Agaricales</taxon>
        <taxon>Marasmiineae</taxon>
        <taxon>Physalacriaceae</taxon>
        <taxon>Cylindrobasidium</taxon>
    </lineage>
</organism>
<dbReference type="OrthoDB" id="4456959at2759"/>
<accession>A0A0D7B427</accession>